<evidence type="ECO:0000256" key="1">
    <source>
        <dbReference type="ARBA" id="ARBA00023015"/>
    </source>
</evidence>
<evidence type="ECO:0000256" key="3">
    <source>
        <dbReference type="ARBA" id="ARBA00023163"/>
    </source>
</evidence>
<dbReference type="SUPFAM" id="SSF46785">
    <property type="entry name" value="Winged helix' DNA-binding domain"/>
    <property type="match status" value="2"/>
</dbReference>
<feature type="domain" description="HTH gntR-type" evidence="4">
    <location>
        <begin position="4"/>
        <end position="71"/>
    </location>
</feature>
<dbReference type="SMART" id="SM00345">
    <property type="entry name" value="HTH_GNTR"/>
    <property type="match status" value="2"/>
</dbReference>
<dbReference type="Proteomes" id="UP000252792">
    <property type="component" value="Unassembled WGS sequence"/>
</dbReference>
<comment type="caution">
    <text evidence="5">The sequence shown here is derived from an EMBL/GenBank/DDBJ whole genome shotgun (WGS) entry which is preliminary data.</text>
</comment>
<evidence type="ECO:0000313" key="5">
    <source>
        <dbReference type="EMBL" id="RBP79018.1"/>
    </source>
</evidence>
<dbReference type="InterPro" id="IPR000524">
    <property type="entry name" value="Tscrpt_reg_HTH_GntR"/>
</dbReference>
<keyword evidence="1" id="KW-0805">Transcription regulation</keyword>
<dbReference type="InterPro" id="IPR036390">
    <property type="entry name" value="WH_DNA-bd_sf"/>
</dbReference>
<evidence type="ECO:0000259" key="4">
    <source>
        <dbReference type="PROSITE" id="PS50949"/>
    </source>
</evidence>
<dbReference type="Gene3D" id="1.10.10.10">
    <property type="entry name" value="Winged helix-like DNA-binding domain superfamily/Winged helix DNA-binding domain"/>
    <property type="match status" value="2"/>
</dbReference>
<gene>
    <name evidence="5" type="ORF">DFP80_11641</name>
</gene>
<sequence>MKGKLRYELIYQVLDDAIQSGLLSQGVVLLEGPLGELFGTSRVPVRKALTLLSEKGRISRFDGRGFIVGNTETSNIEPIRRAVNKNDLGLESDQEVDNRNLSEKIFEDLFEQISTCMVFGHYKVEEGRAAEHYGVSKMVIREALLRLRDRGVVEKEPYSSWLAGPLTARQIKDDYEIRAYLEPSALIVSSPFVDKLLISTMIAKHEEMLNGQDMSIEDIALVEDFLHGVLLKNIDNAKLLDVLNHCRSSVVLNKVFFSSLNLSMDVAALKEHKLVLELLLQDNIKAAADSLKGHLLNAQKRSLQRLKVVSVLPDPELPRYLVKV</sequence>
<name>A0A366IZ80_9GAMM</name>
<dbReference type="InterPro" id="IPR036388">
    <property type="entry name" value="WH-like_DNA-bd_sf"/>
</dbReference>
<reference evidence="5 6" key="1">
    <citation type="submission" date="2018-06" db="EMBL/GenBank/DDBJ databases">
        <title>Genomic Encyclopedia of Type Strains, Phase III (KMG-III): the genomes of soil and plant-associated and newly described type strains.</title>
        <authorList>
            <person name="Whitman W."/>
        </authorList>
    </citation>
    <scope>NUCLEOTIDE SEQUENCE [LARGE SCALE GENOMIC DNA]</scope>
    <source>
        <strain evidence="5 6">CECT 7377</strain>
    </source>
</reference>
<dbReference type="AlphaFoldDB" id="A0A366IZ80"/>
<dbReference type="Pfam" id="PF00392">
    <property type="entry name" value="GntR"/>
    <property type="match status" value="1"/>
</dbReference>
<keyword evidence="6" id="KW-1185">Reference proteome</keyword>
<dbReference type="InterPro" id="IPR008920">
    <property type="entry name" value="TF_FadR/GntR_C"/>
</dbReference>
<protein>
    <submittedName>
        <fullName evidence="5">GntR family transcriptional regulator</fullName>
    </submittedName>
</protein>
<dbReference type="SUPFAM" id="SSF48008">
    <property type="entry name" value="GntR ligand-binding domain-like"/>
    <property type="match status" value="1"/>
</dbReference>
<dbReference type="PANTHER" id="PTHR43537">
    <property type="entry name" value="TRANSCRIPTIONAL REGULATOR, GNTR FAMILY"/>
    <property type="match status" value="1"/>
</dbReference>
<dbReference type="PROSITE" id="PS50949">
    <property type="entry name" value="HTH_GNTR"/>
    <property type="match status" value="1"/>
</dbReference>
<dbReference type="GO" id="GO:0003677">
    <property type="term" value="F:DNA binding"/>
    <property type="evidence" value="ECO:0007669"/>
    <property type="project" value="UniProtKB-KW"/>
</dbReference>
<dbReference type="GO" id="GO:0003700">
    <property type="term" value="F:DNA-binding transcription factor activity"/>
    <property type="evidence" value="ECO:0007669"/>
    <property type="project" value="InterPro"/>
</dbReference>
<dbReference type="Gene3D" id="1.20.120.530">
    <property type="entry name" value="GntR ligand-binding domain-like"/>
    <property type="match status" value="1"/>
</dbReference>
<dbReference type="RefSeq" id="WP_206610617.1">
    <property type="nucleotide sequence ID" value="NZ_QNSE01000016.1"/>
</dbReference>
<keyword evidence="2" id="KW-0238">DNA-binding</keyword>
<dbReference type="EMBL" id="QNSE01000016">
    <property type="protein sequence ID" value="RBP79018.1"/>
    <property type="molecule type" value="Genomic_DNA"/>
</dbReference>
<evidence type="ECO:0000256" key="2">
    <source>
        <dbReference type="ARBA" id="ARBA00023125"/>
    </source>
</evidence>
<evidence type="ECO:0000313" key="6">
    <source>
        <dbReference type="Proteomes" id="UP000252792"/>
    </source>
</evidence>
<proteinExistence type="predicted"/>
<keyword evidence="3" id="KW-0804">Transcription</keyword>
<organism evidence="5 6">
    <name type="scientific">Marinomonas rhizomae</name>
    <dbReference type="NCBI Taxonomy" id="491948"/>
    <lineage>
        <taxon>Bacteria</taxon>
        <taxon>Pseudomonadati</taxon>
        <taxon>Pseudomonadota</taxon>
        <taxon>Gammaproteobacteria</taxon>
        <taxon>Oceanospirillales</taxon>
        <taxon>Oceanospirillaceae</taxon>
        <taxon>Marinomonas</taxon>
    </lineage>
</organism>
<dbReference type="PANTHER" id="PTHR43537:SF24">
    <property type="entry name" value="GLUCONATE OPERON TRANSCRIPTIONAL REPRESSOR"/>
    <property type="match status" value="1"/>
</dbReference>
<accession>A0A366IZ80</accession>